<dbReference type="AlphaFoldDB" id="A0A0E9VL43"/>
<evidence type="ECO:0000313" key="1">
    <source>
        <dbReference type="EMBL" id="JAH78731.1"/>
    </source>
</evidence>
<reference evidence="1" key="1">
    <citation type="submission" date="2014-11" db="EMBL/GenBank/DDBJ databases">
        <authorList>
            <person name="Amaro Gonzalez C."/>
        </authorList>
    </citation>
    <scope>NUCLEOTIDE SEQUENCE</scope>
</reference>
<sequence>MFPRCSTVETTFWMPILSSSVKTHDIHGLHGLIIHLIVLAVLEAGHVQPPGTGSC</sequence>
<proteinExistence type="predicted"/>
<dbReference type="EMBL" id="GBXM01029846">
    <property type="protein sequence ID" value="JAH78731.1"/>
    <property type="molecule type" value="Transcribed_RNA"/>
</dbReference>
<name>A0A0E9VL43_ANGAN</name>
<accession>A0A0E9VL43</accession>
<reference evidence="1" key="2">
    <citation type="journal article" date="2015" name="Fish Shellfish Immunol.">
        <title>Early steps in the European eel (Anguilla anguilla)-Vibrio vulnificus interaction in the gills: Role of the RtxA13 toxin.</title>
        <authorList>
            <person name="Callol A."/>
            <person name="Pajuelo D."/>
            <person name="Ebbesson L."/>
            <person name="Teles M."/>
            <person name="MacKenzie S."/>
            <person name="Amaro C."/>
        </authorList>
    </citation>
    <scope>NUCLEOTIDE SEQUENCE</scope>
</reference>
<organism evidence="1">
    <name type="scientific">Anguilla anguilla</name>
    <name type="common">European freshwater eel</name>
    <name type="synonym">Muraena anguilla</name>
    <dbReference type="NCBI Taxonomy" id="7936"/>
    <lineage>
        <taxon>Eukaryota</taxon>
        <taxon>Metazoa</taxon>
        <taxon>Chordata</taxon>
        <taxon>Craniata</taxon>
        <taxon>Vertebrata</taxon>
        <taxon>Euteleostomi</taxon>
        <taxon>Actinopterygii</taxon>
        <taxon>Neopterygii</taxon>
        <taxon>Teleostei</taxon>
        <taxon>Anguilliformes</taxon>
        <taxon>Anguillidae</taxon>
        <taxon>Anguilla</taxon>
    </lineage>
</organism>
<protein>
    <submittedName>
        <fullName evidence="1">Uncharacterized protein</fullName>
    </submittedName>
</protein>